<evidence type="ECO:0000313" key="2">
    <source>
        <dbReference type="EMBL" id="KZR97242.1"/>
    </source>
</evidence>
<protein>
    <recommendedName>
        <fullName evidence="4">Copia protein (Gag-int-pol protein)</fullName>
    </recommendedName>
</protein>
<name>A0A164EY60_9CRUS</name>
<feature type="region of interest" description="Disordered" evidence="1">
    <location>
        <begin position="227"/>
        <end position="255"/>
    </location>
</feature>
<proteinExistence type="predicted"/>
<dbReference type="EMBL" id="LRGB01022191">
    <property type="protein sequence ID" value="KZR97242.1"/>
    <property type="molecule type" value="Genomic_DNA"/>
</dbReference>
<evidence type="ECO:0008006" key="4">
    <source>
        <dbReference type="Google" id="ProtNLM"/>
    </source>
</evidence>
<accession>A0A164EY60</accession>
<sequence length="255" mass="28975">LEQHGLLDIIDGVEIKPTEVSDEDGIVKNADAISRWKLKDVTARNYIFATTDDELRDTLCTSTTAADMYARIRNQHSRNAADNRLILLQQFTEYKYKQGHNMTSHVTALELLWSKLTDVGEQIMETQVISKILSTLPPSYRHFYTTWNNSPEEGRTVKLLLAKLQEEQAISQAFNKKEDDNVLSQSGAYTNFQDYNQLSQSRGFTGAHFPYLQARYQPYFSARGTRRGGYPGLRGGTRGFRGMYRGRGGTSSQQL</sequence>
<organism evidence="2 3">
    <name type="scientific">Daphnia magna</name>
    <dbReference type="NCBI Taxonomy" id="35525"/>
    <lineage>
        <taxon>Eukaryota</taxon>
        <taxon>Metazoa</taxon>
        <taxon>Ecdysozoa</taxon>
        <taxon>Arthropoda</taxon>
        <taxon>Crustacea</taxon>
        <taxon>Branchiopoda</taxon>
        <taxon>Diplostraca</taxon>
        <taxon>Cladocera</taxon>
        <taxon>Anomopoda</taxon>
        <taxon>Daphniidae</taxon>
        <taxon>Daphnia</taxon>
    </lineage>
</organism>
<dbReference type="AlphaFoldDB" id="A0A164EY60"/>
<dbReference type="OrthoDB" id="97058at2759"/>
<dbReference type="Proteomes" id="UP000076858">
    <property type="component" value="Unassembled WGS sequence"/>
</dbReference>
<evidence type="ECO:0000313" key="3">
    <source>
        <dbReference type="Proteomes" id="UP000076858"/>
    </source>
</evidence>
<feature type="non-terminal residue" evidence="2">
    <location>
        <position position="1"/>
    </location>
</feature>
<keyword evidence="3" id="KW-1185">Reference proteome</keyword>
<gene>
    <name evidence="2" type="ORF">APZ42_007996</name>
</gene>
<feature type="non-terminal residue" evidence="2">
    <location>
        <position position="255"/>
    </location>
</feature>
<reference evidence="2 3" key="1">
    <citation type="submission" date="2016-03" db="EMBL/GenBank/DDBJ databases">
        <title>EvidentialGene: Evidence-directed Construction of Genes on Genomes.</title>
        <authorList>
            <person name="Gilbert D.G."/>
            <person name="Choi J.-H."/>
            <person name="Mockaitis K."/>
            <person name="Colbourne J."/>
            <person name="Pfrender M."/>
        </authorList>
    </citation>
    <scope>NUCLEOTIDE SEQUENCE [LARGE SCALE GENOMIC DNA]</scope>
    <source>
        <strain evidence="2 3">Xinb3</strain>
        <tissue evidence="2">Complete organism</tissue>
    </source>
</reference>
<evidence type="ECO:0000256" key="1">
    <source>
        <dbReference type="SAM" id="MobiDB-lite"/>
    </source>
</evidence>
<dbReference type="PANTHER" id="PTHR47481">
    <property type="match status" value="1"/>
</dbReference>
<dbReference type="PANTHER" id="PTHR47481:SF7">
    <property type="entry name" value="CCHC-TYPE DOMAIN-CONTAINING PROTEIN"/>
    <property type="match status" value="1"/>
</dbReference>
<dbReference type="Pfam" id="PF14223">
    <property type="entry name" value="Retrotran_gag_2"/>
    <property type="match status" value="1"/>
</dbReference>
<feature type="compositionally biased region" description="Gly residues" evidence="1">
    <location>
        <begin position="227"/>
        <end position="249"/>
    </location>
</feature>
<comment type="caution">
    <text evidence="2">The sequence shown here is derived from an EMBL/GenBank/DDBJ whole genome shotgun (WGS) entry which is preliminary data.</text>
</comment>